<accession>A0A2P2DYS1</accession>
<evidence type="ECO:0000313" key="8">
    <source>
        <dbReference type="Proteomes" id="UP000245133"/>
    </source>
</evidence>
<dbReference type="AlphaFoldDB" id="A0A2P2DYS1"/>
<dbReference type="SMART" id="SM00304">
    <property type="entry name" value="HAMP"/>
    <property type="match status" value="1"/>
</dbReference>
<dbReference type="EMBL" id="BFBB01000003">
    <property type="protein sequence ID" value="GBF49777.1"/>
    <property type="molecule type" value="Genomic_DNA"/>
</dbReference>
<dbReference type="Pfam" id="PF00015">
    <property type="entry name" value="MCPsignal"/>
    <property type="match status" value="1"/>
</dbReference>
<dbReference type="Gene3D" id="1.10.287.950">
    <property type="entry name" value="Methyl-accepting chemotaxis protein"/>
    <property type="match status" value="1"/>
</dbReference>
<proteinExistence type="inferred from homology"/>
<evidence type="ECO:0000259" key="6">
    <source>
        <dbReference type="PROSITE" id="PS50885"/>
    </source>
</evidence>
<comment type="caution">
    <text evidence="7">The sequence shown here is derived from an EMBL/GenBank/DDBJ whole genome shotgun (WGS) entry which is preliminary data.</text>
</comment>
<keyword evidence="4" id="KW-0472">Membrane</keyword>
<dbReference type="PROSITE" id="PS50885">
    <property type="entry name" value="HAMP"/>
    <property type="match status" value="1"/>
</dbReference>
<dbReference type="OrthoDB" id="9814363at2"/>
<dbReference type="GO" id="GO:0007165">
    <property type="term" value="P:signal transduction"/>
    <property type="evidence" value="ECO:0007669"/>
    <property type="project" value="UniProtKB-KW"/>
</dbReference>
<feature type="transmembrane region" description="Helical" evidence="4">
    <location>
        <begin position="186"/>
        <end position="204"/>
    </location>
</feature>
<name>A0A2P2DYS1_9LEPT</name>
<dbReference type="SUPFAM" id="SSF58104">
    <property type="entry name" value="Methyl-accepting chemotaxis protein (MCP) signaling domain"/>
    <property type="match status" value="1"/>
</dbReference>
<dbReference type="Pfam" id="PF00672">
    <property type="entry name" value="HAMP"/>
    <property type="match status" value="1"/>
</dbReference>
<dbReference type="PANTHER" id="PTHR32089">
    <property type="entry name" value="METHYL-ACCEPTING CHEMOTAXIS PROTEIN MCPB"/>
    <property type="match status" value="1"/>
</dbReference>
<comment type="similarity">
    <text evidence="2">Belongs to the methyl-accepting chemotaxis (MCP) protein family.</text>
</comment>
<dbReference type="Proteomes" id="UP000245133">
    <property type="component" value="Unassembled WGS sequence"/>
</dbReference>
<dbReference type="CDD" id="cd06225">
    <property type="entry name" value="HAMP"/>
    <property type="match status" value="1"/>
</dbReference>
<protein>
    <recommendedName>
        <fullName evidence="9">Methyl-accepting chemotaxis protein</fullName>
    </recommendedName>
</protein>
<dbReference type="PROSITE" id="PS50111">
    <property type="entry name" value="CHEMOTAXIS_TRANSDUC_2"/>
    <property type="match status" value="1"/>
</dbReference>
<dbReference type="SMART" id="SM00283">
    <property type="entry name" value="MA"/>
    <property type="match status" value="1"/>
</dbReference>
<evidence type="ECO:0000256" key="4">
    <source>
        <dbReference type="SAM" id="Phobius"/>
    </source>
</evidence>
<organism evidence="7 8">
    <name type="scientific">Leptospira ryugenii</name>
    <dbReference type="NCBI Taxonomy" id="1917863"/>
    <lineage>
        <taxon>Bacteria</taxon>
        <taxon>Pseudomonadati</taxon>
        <taxon>Spirochaetota</taxon>
        <taxon>Spirochaetia</taxon>
        <taxon>Leptospirales</taxon>
        <taxon>Leptospiraceae</taxon>
        <taxon>Leptospira</taxon>
    </lineage>
</organism>
<feature type="domain" description="HAMP" evidence="6">
    <location>
        <begin position="206"/>
        <end position="258"/>
    </location>
</feature>
<dbReference type="PANTHER" id="PTHR32089:SF112">
    <property type="entry name" value="LYSOZYME-LIKE PROTEIN-RELATED"/>
    <property type="match status" value="1"/>
</dbReference>
<dbReference type="RefSeq" id="WP_108974953.1">
    <property type="nucleotide sequence ID" value="NZ_BFBB01000003.1"/>
</dbReference>
<evidence type="ECO:0000256" key="2">
    <source>
        <dbReference type="ARBA" id="ARBA00029447"/>
    </source>
</evidence>
<feature type="transmembrane region" description="Helical" evidence="4">
    <location>
        <begin position="20"/>
        <end position="39"/>
    </location>
</feature>
<evidence type="ECO:0000256" key="3">
    <source>
        <dbReference type="PROSITE-ProRule" id="PRU00284"/>
    </source>
</evidence>
<dbReference type="InterPro" id="IPR004089">
    <property type="entry name" value="MCPsignal_dom"/>
</dbReference>
<evidence type="ECO:0008006" key="9">
    <source>
        <dbReference type="Google" id="ProtNLM"/>
    </source>
</evidence>
<gene>
    <name evidence="7" type="ORF">LPTSP4_12960</name>
</gene>
<keyword evidence="4" id="KW-1133">Transmembrane helix</keyword>
<keyword evidence="1 3" id="KW-0807">Transducer</keyword>
<reference evidence="7 8" key="1">
    <citation type="submission" date="2018-02" db="EMBL/GenBank/DDBJ databases">
        <title>Novel Leptospira species isolated from soil and water in Japan.</title>
        <authorList>
            <person name="Nakao R."/>
            <person name="Masuzawa T."/>
        </authorList>
    </citation>
    <scope>NUCLEOTIDE SEQUENCE [LARGE SCALE GENOMIC DNA]</scope>
    <source>
        <strain evidence="7 8">YH101</strain>
    </source>
</reference>
<sequence>MFLYRFLSNLSIQWKLYLSTLINLSLVFIVVISSIFGLYQINQDITETRTIYRNTMGKSIQINYHLLELQAIKDFSEEQITVKQLVSSVQQNLVEIENYLFLFTAENIDSQSELGGKALKLNREIQDNFETILSFASNAKKEPDAIRKATEKLIKNIQTFDGLIQSIIINHQEGLQKRNQKIKSSLLIGFGLSFLVAMVLSYLISRSVIQPVRSVKRMATSFAEGDLTVVSPIETKEDFGRLAQTFETAASNLRKLILSIRESALKVRNTSEELTHTSQELSNGADRQNEYLMNVSKSIHELFDAVEQVSQSAIDQSTETNHAIEEMSSLALNISDINKKSTIVDEDAKQMLEIAEFGKANIDLAVKSMKEIFESSKKITQIVTVINEISGQTNMLALNAAIEAARAGESGKGFAVVSEEISKLATRSKQASKQIEELIQESIVRVEKGQENIEKVVSSFSRVLQNAEDSVKIASEISDLTQVQQNRSEKVLLSVTHLTNLSNFIVDSTRIQNDFVKEIGTVMEQVKGIADTDRERARELAISNERLYQMSEELRELISNFIVE</sequence>
<evidence type="ECO:0000313" key="7">
    <source>
        <dbReference type="EMBL" id="GBF49777.1"/>
    </source>
</evidence>
<dbReference type="Gene3D" id="6.10.340.10">
    <property type="match status" value="1"/>
</dbReference>
<keyword evidence="8" id="KW-1185">Reference proteome</keyword>
<dbReference type="InterPro" id="IPR003660">
    <property type="entry name" value="HAMP_dom"/>
</dbReference>
<evidence type="ECO:0000259" key="5">
    <source>
        <dbReference type="PROSITE" id="PS50111"/>
    </source>
</evidence>
<keyword evidence="4" id="KW-0812">Transmembrane</keyword>
<dbReference type="GO" id="GO:0016020">
    <property type="term" value="C:membrane"/>
    <property type="evidence" value="ECO:0007669"/>
    <property type="project" value="InterPro"/>
</dbReference>
<evidence type="ECO:0000256" key="1">
    <source>
        <dbReference type="ARBA" id="ARBA00023224"/>
    </source>
</evidence>
<feature type="domain" description="Methyl-accepting transducer" evidence="5">
    <location>
        <begin position="263"/>
        <end position="527"/>
    </location>
</feature>